<dbReference type="EMBL" id="AP028918">
    <property type="protein sequence ID" value="BES99394.1"/>
    <property type="molecule type" value="Genomic_DNA"/>
</dbReference>
<keyword evidence="2" id="KW-1185">Reference proteome</keyword>
<protein>
    <submittedName>
        <fullName evidence="1">Uncharacterized protein</fullName>
    </submittedName>
</protein>
<proteinExistence type="predicted"/>
<dbReference type="Proteomes" id="UP001307889">
    <property type="component" value="Chromosome 10"/>
</dbReference>
<gene>
    <name evidence="1" type="ORF">NTJ_12212</name>
</gene>
<name>A0ABN7B6B6_9HEMI</name>
<evidence type="ECO:0000313" key="1">
    <source>
        <dbReference type="EMBL" id="BES99394.1"/>
    </source>
</evidence>
<sequence>MADESSIQGAFRRVGILIDQTWWNSEDFNDEYKLASLQLWNGIVSPYRKHVAGSENNSNGMGPYKIVRADQNSVPGKTVIGSCADRSGYHSNPMEFQKTGKLIEEILPYTVENMEQLALHEKISNSSIRRIWLPES</sequence>
<accession>A0ABN7B6B6</accession>
<evidence type="ECO:0000313" key="2">
    <source>
        <dbReference type="Proteomes" id="UP001307889"/>
    </source>
</evidence>
<organism evidence="1 2">
    <name type="scientific">Nesidiocoris tenuis</name>
    <dbReference type="NCBI Taxonomy" id="355587"/>
    <lineage>
        <taxon>Eukaryota</taxon>
        <taxon>Metazoa</taxon>
        <taxon>Ecdysozoa</taxon>
        <taxon>Arthropoda</taxon>
        <taxon>Hexapoda</taxon>
        <taxon>Insecta</taxon>
        <taxon>Pterygota</taxon>
        <taxon>Neoptera</taxon>
        <taxon>Paraneoptera</taxon>
        <taxon>Hemiptera</taxon>
        <taxon>Heteroptera</taxon>
        <taxon>Panheteroptera</taxon>
        <taxon>Cimicomorpha</taxon>
        <taxon>Miridae</taxon>
        <taxon>Dicyphina</taxon>
        <taxon>Nesidiocoris</taxon>
    </lineage>
</organism>
<reference evidence="1 2" key="1">
    <citation type="submission" date="2023-09" db="EMBL/GenBank/DDBJ databases">
        <title>Nesidiocoris tenuis whole genome shotgun sequence.</title>
        <authorList>
            <person name="Shibata T."/>
            <person name="Shimoda M."/>
            <person name="Kobayashi T."/>
            <person name="Uehara T."/>
        </authorList>
    </citation>
    <scope>NUCLEOTIDE SEQUENCE [LARGE SCALE GENOMIC DNA]</scope>
    <source>
        <strain evidence="1 2">Japan</strain>
    </source>
</reference>